<accession>A0A9N9C924</accession>
<dbReference type="AlphaFoldDB" id="A0A9N9C924"/>
<organism evidence="2 3">
    <name type="scientific">Funneliformis mosseae</name>
    <name type="common">Endomycorrhizal fungus</name>
    <name type="synonym">Glomus mosseae</name>
    <dbReference type="NCBI Taxonomy" id="27381"/>
    <lineage>
        <taxon>Eukaryota</taxon>
        <taxon>Fungi</taxon>
        <taxon>Fungi incertae sedis</taxon>
        <taxon>Mucoromycota</taxon>
        <taxon>Glomeromycotina</taxon>
        <taxon>Glomeromycetes</taxon>
        <taxon>Glomerales</taxon>
        <taxon>Glomeraceae</taxon>
        <taxon>Funneliformis</taxon>
    </lineage>
</organism>
<proteinExistence type="predicted"/>
<evidence type="ECO:0000313" key="3">
    <source>
        <dbReference type="Proteomes" id="UP000789375"/>
    </source>
</evidence>
<evidence type="ECO:0000313" key="2">
    <source>
        <dbReference type="EMBL" id="CAG8595073.1"/>
    </source>
</evidence>
<reference evidence="2" key="1">
    <citation type="submission" date="2021-06" db="EMBL/GenBank/DDBJ databases">
        <authorList>
            <person name="Kallberg Y."/>
            <person name="Tangrot J."/>
            <person name="Rosling A."/>
        </authorList>
    </citation>
    <scope>NUCLEOTIDE SEQUENCE</scope>
    <source>
        <strain evidence="2">87-6 pot B 2015</strain>
    </source>
</reference>
<feature type="region of interest" description="Disordered" evidence="1">
    <location>
        <begin position="148"/>
        <end position="171"/>
    </location>
</feature>
<feature type="compositionally biased region" description="Basic residues" evidence="1">
    <location>
        <begin position="156"/>
        <end position="171"/>
    </location>
</feature>
<dbReference type="EMBL" id="CAJVPP010002292">
    <property type="protein sequence ID" value="CAG8595073.1"/>
    <property type="molecule type" value="Genomic_DNA"/>
</dbReference>
<sequence>EVEIVNPQANSQIEINKTNPIKYVVKQNGMAILKSIQFSVYEYITNPSPECSKVVEVNSDNYIYTKKLTEIKKCTLKLVEEKVANVTREDFKDKLGGEINWFVDGARYKVGKQYYLRVGLELSYRNKGIWDTLLNEYVNGPLLASGVPGTDETSGVKHRRKLNYSNTKRRR</sequence>
<protein>
    <submittedName>
        <fullName evidence="2">11821_t:CDS:1</fullName>
    </submittedName>
</protein>
<comment type="caution">
    <text evidence="2">The sequence shown here is derived from an EMBL/GenBank/DDBJ whole genome shotgun (WGS) entry which is preliminary data.</text>
</comment>
<feature type="non-terminal residue" evidence="2">
    <location>
        <position position="1"/>
    </location>
</feature>
<gene>
    <name evidence="2" type="ORF">FMOSSE_LOCUS8646</name>
</gene>
<name>A0A9N9C924_FUNMO</name>
<dbReference type="Proteomes" id="UP000789375">
    <property type="component" value="Unassembled WGS sequence"/>
</dbReference>
<keyword evidence="3" id="KW-1185">Reference proteome</keyword>
<evidence type="ECO:0000256" key="1">
    <source>
        <dbReference type="SAM" id="MobiDB-lite"/>
    </source>
</evidence>